<dbReference type="RefSeq" id="WP_004022355.1">
    <property type="nucleotide sequence ID" value="NZ_BAFD01000091.1"/>
</dbReference>
<comment type="caution">
    <text evidence="2">The sequence shown here is derived from an EMBL/GenBank/DDBJ whole genome shotgun (WGS) entry which is preliminary data.</text>
</comment>
<organism evidence="2 3">
    <name type="scientific">Gordonia terrae NBRC 100016</name>
    <dbReference type="NCBI Taxonomy" id="1089454"/>
    <lineage>
        <taxon>Bacteria</taxon>
        <taxon>Bacillati</taxon>
        <taxon>Actinomycetota</taxon>
        <taxon>Actinomycetes</taxon>
        <taxon>Mycobacteriales</taxon>
        <taxon>Gordoniaceae</taxon>
        <taxon>Gordonia</taxon>
    </lineage>
</organism>
<protein>
    <submittedName>
        <fullName evidence="2">Proline dehydrogenase</fullName>
    </submittedName>
</protein>
<evidence type="ECO:0000313" key="2">
    <source>
        <dbReference type="EMBL" id="GAB45482.1"/>
    </source>
</evidence>
<dbReference type="EMBL" id="BAFD01000091">
    <property type="protein sequence ID" value="GAB45482.1"/>
    <property type="molecule type" value="Genomic_DNA"/>
</dbReference>
<dbReference type="GeneID" id="93243381"/>
<sequence length="81" mass="8734">MSHVLGAVGAVGSVEVEMLMGLGTDLLDRLATDGISTREYCIFGSEWWLYVLNRIAEDPTRVFQALVDLGRGPISPPASVL</sequence>
<dbReference type="SUPFAM" id="SSF51730">
    <property type="entry name" value="FAD-linked oxidoreductase"/>
    <property type="match status" value="1"/>
</dbReference>
<gene>
    <name evidence="2" type="ORF">GOTRE_125_01190</name>
</gene>
<evidence type="ECO:0000256" key="1">
    <source>
        <dbReference type="ARBA" id="ARBA00023002"/>
    </source>
</evidence>
<accession>A0ABQ0HHW9</accession>
<dbReference type="Gene3D" id="3.20.20.220">
    <property type="match status" value="1"/>
</dbReference>
<keyword evidence="1" id="KW-0560">Oxidoreductase</keyword>
<keyword evidence="3" id="KW-1185">Reference proteome</keyword>
<evidence type="ECO:0000313" key="3">
    <source>
        <dbReference type="Proteomes" id="UP000004881"/>
    </source>
</evidence>
<reference evidence="2 3" key="1">
    <citation type="submission" date="2012-02" db="EMBL/GenBank/DDBJ databases">
        <title>Whole genome shotgun sequence of Gordonia terrae NBRC 100016.</title>
        <authorList>
            <person name="Takarada H."/>
            <person name="Hosoyama A."/>
            <person name="Tsuchikane K."/>
            <person name="Katsumata H."/>
            <person name="Yamazaki S."/>
            <person name="Fujita N."/>
        </authorList>
    </citation>
    <scope>NUCLEOTIDE SEQUENCE [LARGE SCALE GENOMIC DNA]</scope>
    <source>
        <strain evidence="2 3">NBRC 100016</strain>
    </source>
</reference>
<name>A0ABQ0HHW9_9ACTN</name>
<dbReference type="InterPro" id="IPR029041">
    <property type="entry name" value="FAD-linked_oxidoreductase-like"/>
</dbReference>
<proteinExistence type="predicted"/>
<dbReference type="Proteomes" id="UP000004881">
    <property type="component" value="Unassembled WGS sequence"/>
</dbReference>